<evidence type="ECO:0000313" key="3">
    <source>
        <dbReference type="Proteomes" id="UP000175669"/>
    </source>
</evidence>
<evidence type="ECO:0000313" key="2">
    <source>
        <dbReference type="EMBL" id="OFE13457.1"/>
    </source>
</evidence>
<dbReference type="SUPFAM" id="SSF55729">
    <property type="entry name" value="Acyl-CoA N-acyltransferases (Nat)"/>
    <property type="match status" value="1"/>
</dbReference>
<proteinExistence type="predicted"/>
<dbReference type="EMBL" id="MASR01000001">
    <property type="protein sequence ID" value="OFE13457.1"/>
    <property type="molecule type" value="Genomic_DNA"/>
</dbReference>
<dbReference type="InterPro" id="IPR016181">
    <property type="entry name" value="Acyl_CoA_acyltransferase"/>
</dbReference>
<dbReference type="PROSITE" id="PS51186">
    <property type="entry name" value="GNAT"/>
    <property type="match status" value="1"/>
</dbReference>
<organism evidence="2 3">
    <name type="scientific">Pseudohongiella acticola</name>
    <dbReference type="NCBI Taxonomy" id="1524254"/>
    <lineage>
        <taxon>Bacteria</taxon>
        <taxon>Pseudomonadati</taxon>
        <taxon>Pseudomonadota</taxon>
        <taxon>Gammaproteobacteria</taxon>
        <taxon>Pseudomonadales</taxon>
        <taxon>Pseudohongiellaceae</taxon>
        <taxon>Pseudohongiella</taxon>
    </lineage>
</organism>
<feature type="domain" description="N-acetyltransferase" evidence="1">
    <location>
        <begin position="3"/>
        <end position="153"/>
    </location>
</feature>
<reference evidence="3" key="1">
    <citation type="submission" date="2016-07" db="EMBL/GenBank/DDBJ databases">
        <authorList>
            <person name="Florea S."/>
            <person name="Webb J.S."/>
            <person name="Jaromczyk J."/>
            <person name="Schardl C.L."/>
        </authorList>
    </citation>
    <scope>NUCLEOTIDE SEQUENCE [LARGE SCALE GENOMIC DNA]</scope>
    <source>
        <strain evidence="3">KCTC 42131</strain>
    </source>
</reference>
<name>A0A1E8CMH0_9GAMM</name>
<gene>
    <name evidence="2" type="ORF">PHACT_10175</name>
</gene>
<protein>
    <recommendedName>
        <fullName evidence="1">N-acetyltransferase domain-containing protein</fullName>
    </recommendedName>
</protein>
<evidence type="ECO:0000259" key="1">
    <source>
        <dbReference type="PROSITE" id="PS51186"/>
    </source>
</evidence>
<dbReference type="STRING" id="1524254.PHACT_10175"/>
<dbReference type="Pfam" id="PF00583">
    <property type="entry name" value="Acetyltransf_1"/>
    <property type="match status" value="1"/>
</dbReference>
<dbReference type="Proteomes" id="UP000175669">
    <property type="component" value="Unassembled WGS sequence"/>
</dbReference>
<accession>A0A1E8CMH0</accession>
<dbReference type="GO" id="GO:0016747">
    <property type="term" value="F:acyltransferase activity, transferring groups other than amino-acyl groups"/>
    <property type="evidence" value="ECO:0007669"/>
    <property type="project" value="InterPro"/>
</dbReference>
<sequence>MSITFRPLTKHDANYCKAIDLYMRAFPGAQRIPAWMLRYKLRNGKAGFNVVYWCDNWIGLIYITEYQDIAFMHFLAISESCRSVGYGIKVMNAIKDTHAGKRIVANIEKPDEQAKNYQQRIKRKSFYERCGFSSSGYLVKEPGEQLEMMIFGGLISKEDIEEFYDNLFGGVLGFFVKPKVTRI</sequence>
<comment type="caution">
    <text evidence="2">The sequence shown here is derived from an EMBL/GenBank/DDBJ whole genome shotgun (WGS) entry which is preliminary data.</text>
</comment>
<dbReference type="InterPro" id="IPR000182">
    <property type="entry name" value="GNAT_dom"/>
</dbReference>
<keyword evidence="3" id="KW-1185">Reference proteome</keyword>
<dbReference type="AlphaFoldDB" id="A0A1E8CMH0"/>
<dbReference type="Gene3D" id="3.40.630.30">
    <property type="match status" value="1"/>
</dbReference>
<dbReference type="OrthoDB" id="9127144at2"/>